<organism evidence="2 3">
    <name type="scientific">Rubus argutus</name>
    <name type="common">Southern blackberry</name>
    <dbReference type="NCBI Taxonomy" id="59490"/>
    <lineage>
        <taxon>Eukaryota</taxon>
        <taxon>Viridiplantae</taxon>
        <taxon>Streptophyta</taxon>
        <taxon>Embryophyta</taxon>
        <taxon>Tracheophyta</taxon>
        <taxon>Spermatophyta</taxon>
        <taxon>Magnoliopsida</taxon>
        <taxon>eudicotyledons</taxon>
        <taxon>Gunneridae</taxon>
        <taxon>Pentapetalae</taxon>
        <taxon>rosids</taxon>
        <taxon>fabids</taxon>
        <taxon>Rosales</taxon>
        <taxon>Rosaceae</taxon>
        <taxon>Rosoideae</taxon>
        <taxon>Rosoideae incertae sedis</taxon>
        <taxon>Rubus</taxon>
    </lineage>
</organism>
<gene>
    <name evidence="2" type="ORF">M0R45_006016</name>
</gene>
<evidence type="ECO:0000256" key="1">
    <source>
        <dbReference type="SAM" id="MobiDB-lite"/>
    </source>
</evidence>
<proteinExistence type="predicted"/>
<dbReference type="EMBL" id="JBEDUW010000001">
    <property type="protein sequence ID" value="KAK9950530.1"/>
    <property type="molecule type" value="Genomic_DNA"/>
</dbReference>
<dbReference type="Proteomes" id="UP001457282">
    <property type="component" value="Unassembled WGS sequence"/>
</dbReference>
<name>A0AAW1YPU1_RUBAR</name>
<dbReference type="AlphaFoldDB" id="A0AAW1YPU1"/>
<comment type="caution">
    <text evidence="2">The sequence shown here is derived from an EMBL/GenBank/DDBJ whole genome shotgun (WGS) entry which is preliminary data.</text>
</comment>
<sequence length="113" mass="11343">MEAVLRTATAVERRGGFGDDGAARSTAAMIGAGREVESSNGAAGLGSQEVARQGWLRRAGGTDRIGRGKIDGGENRRGLEIAAVMAGSRNDVDGGECPARPQGSAALGFDAAG</sequence>
<accession>A0AAW1YPU1</accession>
<feature type="region of interest" description="Disordered" evidence="1">
    <location>
        <begin position="89"/>
        <end position="113"/>
    </location>
</feature>
<reference evidence="2 3" key="1">
    <citation type="journal article" date="2023" name="G3 (Bethesda)">
        <title>A chromosome-length genome assembly and annotation of blackberry (Rubus argutus, cv. 'Hillquist').</title>
        <authorList>
            <person name="Bruna T."/>
            <person name="Aryal R."/>
            <person name="Dudchenko O."/>
            <person name="Sargent D.J."/>
            <person name="Mead D."/>
            <person name="Buti M."/>
            <person name="Cavallini A."/>
            <person name="Hytonen T."/>
            <person name="Andres J."/>
            <person name="Pham M."/>
            <person name="Weisz D."/>
            <person name="Mascagni F."/>
            <person name="Usai G."/>
            <person name="Natali L."/>
            <person name="Bassil N."/>
            <person name="Fernandez G.E."/>
            <person name="Lomsadze A."/>
            <person name="Armour M."/>
            <person name="Olukolu B."/>
            <person name="Poorten T."/>
            <person name="Britton C."/>
            <person name="Davik J."/>
            <person name="Ashrafi H."/>
            <person name="Aiden E.L."/>
            <person name="Borodovsky M."/>
            <person name="Worthington M."/>
        </authorList>
    </citation>
    <scope>NUCLEOTIDE SEQUENCE [LARGE SCALE GENOMIC DNA]</scope>
    <source>
        <strain evidence="2">PI 553951</strain>
    </source>
</reference>
<protein>
    <submittedName>
        <fullName evidence="2">Uncharacterized protein</fullName>
    </submittedName>
</protein>
<keyword evidence="3" id="KW-1185">Reference proteome</keyword>
<evidence type="ECO:0000313" key="2">
    <source>
        <dbReference type="EMBL" id="KAK9950530.1"/>
    </source>
</evidence>
<evidence type="ECO:0000313" key="3">
    <source>
        <dbReference type="Proteomes" id="UP001457282"/>
    </source>
</evidence>